<feature type="region of interest" description="Disordered" evidence="1">
    <location>
        <begin position="1296"/>
        <end position="1326"/>
    </location>
</feature>
<gene>
    <name evidence="2" type="ORF">EJB06_02835</name>
</gene>
<organism evidence="2 3">
    <name type="scientific">Massilia atriviolacea</name>
    <dbReference type="NCBI Taxonomy" id="2495579"/>
    <lineage>
        <taxon>Bacteria</taxon>
        <taxon>Pseudomonadati</taxon>
        <taxon>Pseudomonadota</taxon>
        <taxon>Betaproteobacteria</taxon>
        <taxon>Burkholderiales</taxon>
        <taxon>Oxalobacteraceae</taxon>
        <taxon>Telluria group</taxon>
        <taxon>Massilia</taxon>
    </lineage>
</organism>
<evidence type="ECO:0000313" key="2">
    <source>
        <dbReference type="EMBL" id="RSZ61079.1"/>
    </source>
</evidence>
<dbReference type="EMBL" id="RXLQ01000001">
    <property type="protein sequence ID" value="RSZ61079.1"/>
    <property type="molecule type" value="Genomic_DNA"/>
</dbReference>
<feature type="compositionally biased region" description="Low complexity" evidence="1">
    <location>
        <begin position="14"/>
        <end position="25"/>
    </location>
</feature>
<evidence type="ECO:0000313" key="3">
    <source>
        <dbReference type="Proteomes" id="UP000278085"/>
    </source>
</evidence>
<reference evidence="2 3" key="1">
    <citation type="submission" date="2018-12" db="EMBL/GenBank/DDBJ databases">
        <authorList>
            <person name="Yang E."/>
        </authorList>
    </citation>
    <scope>NUCLEOTIDE SEQUENCE [LARGE SCALE GENOMIC DNA]</scope>
    <source>
        <strain evidence="2 3">SOD</strain>
    </source>
</reference>
<dbReference type="RefSeq" id="WP_126072465.1">
    <property type="nucleotide sequence ID" value="NZ_RXLQ01000001.1"/>
</dbReference>
<protein>
    <submittedName>
        <fullName evidence="2">Uncharacterized protein</fullName>
    </submittedName>
</protein>
<sequence>MLRSPIEPIPNRSALAARLPELPAAQDQTHLPAGPPRRDSAGAAPDFPAAPERASQPSGARRRHSAADASFAPVAPKRGGKDSLAREQVRGFQQACAGLADAIDLLPALPRRQAARSSAIRNQLQAWAAMPAPPTPQGFALTAEVRRHLGSAAKRPLTLDALAQLAAAGGVAPEEAQRRLHGARAGIAREKAAAFQHACKALAASIEAPPAAGEVRDPAVLAVLAGLLAQWSAAGAPACMAAFTAAPAQAQRLGLDQTAPLSLDALGRMAQAGGLGKASVTAALANAVALAGSGDTWAPQQVGDAAQQKRLRKMGEGPVHKTPGMLRRLRNRVKDRTVQHSIDVGPAGQTRAGNLFSAVVDVRKPSRKHDVRNAADPASKGWRFSSARRTDAARARVLKDVPERAAQLRSRASTARAGLLDAMRTAPGAPPLPPSAQEVAALRTALAPELGPGQDAAAQALAVALLGARGPVAAAPPPAAGAAPAPPAAPDVSATLAAFRYMQREMNWNALTAPAPSGRPEAMLAWRAAEVLSRSEGGFVLLAHTMCKAPEERERESLHTFLQAADQLRRQPALAQHHADTPHDLLAKAPALGSSAVGRALQASAAVLKDSAAPDMAYAMSSPAAFARLLGVQLGESEETGDLVDALLAPAASAGPHKLDRELMLAHALMPAGVRAGAAPDAHSGAQALAALHHLRGAMRWSELAGASAPPTDAAAVAAWRSAEVLARTERGFALLIENMHDAPPAGDKREAMRAFLQAADTLRETAPALAAVAPGHARAILAQARADQLGDTLASRVLKHSAARLDGAGPAAPAHAARATGDLFAWRQGAREDGPRSTQKMMTARLHKFMRKAVPRAERSGTVAKLANAVGARTTPLRGLSMGVQGTHLGSVPKELEKYCAAFQHACVTLRDDVRAMAAARDPLDEEERGLVAGLLDDWAGLPRQKTPSGFSFAALAAAPTGSTLPDLAELPVTLDLVRHLAAHIKLPHDKVTAALQEARDLEQAADLKPATMTRAAMASVLNELVGKMQSGSRLKLSDGAIKGFSTVGASAIVADAMSGAMVFGVRADLRYDFGRHATFELARSGHGFEIFLGTSKSHRALGGVGLKVGYDIKLGSEESKAGMKLRAGGGATATPVDFERSEGRGIIFRVERPMKESSRASNDKDWGSVAYDDAGMVETTRKLMAFLLDAGADGLSEEAMWSKLASDFGEGVSVGWQDSKNTTNRQKMAVDFGAAVSGKAGGASLRAGASISLSGENTSSQQTKVKERGGTVNLLARKFGTGASLNLGATLGAGVGKGPKPKEEQAAPAPGAAPGNKAQSGKVGAMSSGSLDLVSMQAVLGEQSQSVKVSLPTQDGKLINRAAYLDVEFASAEAWVGRIERERDLWVRTMTSEYVRDKGGPGADKPEIGPAMWAAFTEEDLAEGTRQLDELIATARAEERPNFKYMVRQRIKPEAAALYDSFSDIDRQGGSMFGAGDCKEQQRRLLADAGSWLPQKLAIIEKMTEKDSFGVQSGLRMFGLRQAEGSRELRSYNFQ</sequence>
<keyword evidence="3" id="KW-1185">Reference proteome</keyword>
<evidence type="ECO:0000256" key="1">
    <source>
        <dbReference type="SAM" id="MobiDB-lite"/>
    </source>
</evidence>
<name>A0A430HUA7_9BURK</name>
<dbReference type="Proteomes" id="UP000278085">
    <property type="component" value="Unassembled WGS sequence"/>
</dbReference>
<proteinExistence type="predicted"/>
<dbReference type="OrthoDB" id="8922929at2"/>
<feature type="region of interest" description="Disordered" evidence="1">
    <location>
        <begin position="1"/>
        <end position="84"/>
    </location>
</feature>
<accession>A0A430HUA7</accession>
<comment type="caution">
    <text evidence="2">The sequence shown here is derived from an EMBL/GenBank/DDBJ whole genome shotgun (WGS) entry which is preliminary data.</text>
</comment>
<feature type="compositionally biased region" description="Low complexity" evidence="1">
    <location>
        <begin position="1308"/>
        <end position="1321"/>
    </location>
</feature>